<feature type="transmembrane region" description="Helical" evidence="5">
    <location>
        <begin position="256"/>
        <end position="273"/>
    </location>
</feature>
<evidence type="ECO:0000256" key="2">
    <source>
        <dbReference type="ARBA" id="ARBA00022692"/>
    </source>
</evidence>
<dbReference type="InterPro" id="IPR050360">
    <property type="entry name" value="MFS_Sugar_Transporters"/>
</dbReference>
<evidence type="ECO:0000256" key="1">
    <source>
        <dbReference type="ARBA" id="ARBA00004141"/>
    </source>
</evidence>
<keyword evidence="2 5" id="KW-0812">Transmembrane</keyword>
<dbReference type="InterPro" id="IPR036259">
    <property type="entry name" value="MFS_trans_sf"/>
</dbReference>
<dbReference type="Pfam" id="PF00083">
    <property type="entry name" value="Sugar_tr"/>
    <property type="match status" value="1"/>
</dbReference>
<feature type="transmembrane region" description="Helical" evidence="5">
    <location>
        <begin position="187"/>
        <end position="209"/>
    </location>
</feature>
<keyword evidence="7" id="KW-1185">Reference proteome</keyword>
<accession>A0ABP0B9Y5</accession>
<proteinExistence type="predicted"/>
<feature type="transmembrane region" description="Helical" evidence="5">
    <location>
        <begin position="87"/>
        <end position="112"/>
    </location>
</feature>
<dbReference type="Gene3D" id="1.20.1250.20">
    <property type="entry name" value="MFS general substrate transporter like domains"/>
    <property type="match status" value="2"/>
</dbReference>
<dbReference type="PANTHER" id="PTHR48022:SF5">
    <property type="entry name" value="ALPHA-GLUCOSIDES PERMEASE MPH2-RELATED"/>
    <property type="match status" value="1"/>
</dbReference>
<evidence type="ECO:0000313" key="6">
    <source>
        <dbReference type="EMBL" id="CAK7216021.1"/>
    </source>
</evidence>
<comment type="caution">
    <text evidence="6">The sequence shown here is derived from an EMBL/GenBank/DDBJ whole genome shotgun (WGS) entry which is preliminary data.</text>
</comment>
<name>A0ABP0B9Y5_9PEZI</name>
<evidence type="ECO:0000256" key="4">
    <source>
        <dbReference type="ARBA" id="ARBA00023136"/>
    </source>
</evidence>
<feature type="transmembrane region" description="Helical" evidence="5">
    <location>
        <begin position="355"/>
        <end position="378"/>
    </location>
</feature>
<organism evidence="6 7">
    <name type="scientific">Sporothrix bragantina</name>
    <dbReference type="NCBI Taxonomy" id="671064"/>
    <lineage>
        <taxon>Eukaryota</taxon>
        <taxon>Fungi</taxon>
        <taxon>Dikarya</taxon>
        <taxon>Ascomycota</taxon>
        <taxon>Pezizomycotina</taxon>
        <taxon>Sordariomycetes</taxon>
        <taxon>Sordariomycetidae</taxon>
        <taxon>Ophiostomatales</taxon>
        <taxon>Ophiostomataceae</taxon>
        <taxon>Sporothrix</taxon>
    </lineage>
</organism>
<feature type="transmembrane region" description="Helical" evidence="5">
    <location>
        <begin position="162"/>
        <end position="181"/>
    </location>
</feature>
<sequence>MVQTLDGALSSADNSTLNSPTVVPTVISSIHSDLSPTSTAVETEVQAAHLHYIGNYNDKKKLLRAKASAYVSKVAARTDTLRTNYKAIMWSLLFMLPVILVGYSQSLVVSLLAQPQFQERFSAQEDDFGAVWMLAVQMCSVGSSMLGGMTVGWLSSQYSVRLILATSLICFLGCTFINFWAPSMPFILMGTLLQGLCCGGFGTLASTYITDACTPSISHVMTGMISCCWVIGQLSSYGVLWLMVNVEGSKAYQIPMALQWAIPLPIVVVCALAPSSPWWHVRRGNTSEALYALRRLTSSPQRRHQILFGVDSPTDPAVLRLAEIQRVVALERDQNTEDISFRECFRGANLRRTEIAVMINVGQIVAGFAIACQLVNFMRLAGLQASDSIKMAFSLLFGWSFLYGATVGPSTNTIVCDVSSAALRTKTLAFSRMANDMANLVQAAAGPYMLGPDKANMQGLTAFPAVGLISIWLVWTVLRLPEMKGIPQAIVDILFEHRTPARRFQREAKRLQIMDAQALDGQVDGARGVVDAIVAADVEAGFEVAAVHGAATGLEHLVV</sequence>
<feature type="transmembrane region" description="Helical" evidence="5">
    <location>
        <begin position="132"/>
        <end position="155"/>
    </location>
</feature>
<feature type="transmembrane region" description="Helical" evidence="5">
    <location>
        <begin position="221"/>
        <end position="244"/>
    </location>
</feature>
<gene>
    <name evidence="6" type="ORF">SBRCBS47491_002689</name>
</gene>
<keyword evidence="3 5" id="KW-1133">Transmembrane helix</keyword>
<dbReference type="InterPro" id="IPR005828">
    <property type="entry name" value="MFS_sugar_transport-like"/>
</dbReference>
<protein>
    <recommendedName>
        <fullName evidence="8">Major facilitator superfamily (MFS) profile domain-containing protein</fullName>
    </recommendedName>
</protein>
<reference evidence="6 7" key="1">
    <citation type="submission" date="2024-01" db="EMBL/GenBank/DDBJ databases">
        <authorList>
            <person name="Allen C."/>
            <person name="Tagirdzhanova G."/>
        </authorList>
    </citation>
    <scope>NUCLEOTIDE SEQUENCE [LARGE SCALE GENOMIC DNA]</scope>
</reference>
<dbReference type="PANTHER" id="PTHR48022">
    <property type="entry name" value="PLASTIDIC GLUCOSE TRANSPORTER 4"/>
    <property type="match status" value="1"/>
</dbReference>
<feature type="transmembrane region" description="Helical" evidence="5">
    <location>
        <begin position="457"/>
        <end position="478"/>
    </location>
</feature>
<evidence type="ECO:0000256" key="5">
    <source>
        <dbReference type="SAM" id="Phobius"/>
    </source>
</evidence>
<keyword evidence="4 5" id="KW-0472">Membrane</keyword>
<evidence type="ECO:0008006" key="8">
    <source>
        <dbReference type="Google" id="ProtNLM"/>
    </source>
</evidence>
<dbReference type="EMBL" id="CAWUHC010000016">
    <property type="protein sequence ID" value="CAK7216021.1"/>
    <property type="molecule type" value="Genomic_DNA"/>
</dbReference>
<evidence type="ECO:0000313" key="7">
    <source>
        <dbReference type="Proteomes" id="UP001642406"/>
    </source>
</evidence>
<evidence type="ECO:0000256" key="3">
    <source>
        <dbReference type="ARBA" id="ARBA00022989"/>
    </source>
</evidence>
<comment type="subcellular location">
    <subcellularLocation>
        <location evidence="1">Membrane</location>
        <topology evidence="1">Multi-pass membrane protein</topology>
    </subcellularLocation>
</comment>
<dbReference type="Proteomes" id="UP001642406">
    <property type="component" value="Unassembled WGS sequence"/>
</dbReference>
<dbReference type="SUPFAM" id="SSF103473">
    <property type="entry name" value="MFS general substrate transporter"/>
    <property type="match status" value="1"/>
</dbReference>